<keyword evidence="3" id="KW-1185">Reference proteome</keyword>
<name>A0ABT2JAM2_9PSEU</name>
<sequence>MTVLVAITTPTAWPRTGCGEADPVVVGQFEEVFTRFAARKDQDAFVSTLLAAGPGAPSTGWPPPAWSWSPRAASNSHPRR</sequence>
<protein>
    <submittedName>
        <fullName evidence="2">Uncharacterized protein</fullName>
    </submittedName>
</protein>
<dbReference type="RefSeq" id="WP_260192209.1">
    <property type="nucleotide sequence ID" value="NZ_JAFFZE010000014.1"/>
</dbReference>
<evidence type="ECO:0000313" key="3">
    <source>
        <dbReference type="Proteomes" id="UP001156441"/>
    </source>
</evidence>
<comment type="caution">
    <text evidence="2">The sequence shown here is derived from an EMBL/GenBank/DDBJ whole genome shotgun (WGS) entry which is preliminary data.</text>
</comment>
<organism evidence="2 3">
    <name type="scientific">Actinophytocola gossypii</name>
    <dbReference type="NCBI Taxonomy" id="2812003"/>
    <lineage>
        <taxon>Bacteria</taxon>
        <taxon>Bacillati</taxon>
        <taxon>Actinomycetota</taxon>
        <taxon>Actinomycetes</taxon>
        <taxon>Pseudonocardiales</taxon>
        <taxon>Pseudonocardiaceae</taxon>
    </lineage>
</organism>
<evidence type="ECO:0000313" key="2">
    <source>
        <dbReference type="EMBL" id="MCT2584808.1"/>
    </source>
</evidence>
<reference evidence="2 3" key="1">
    <citation type="submission" date="2021-02" db="EMBL/GenBank/DDBJ databases">
        <title>Actinophytocola xerophila sp. nov., isolated from soil of cotton cropping field.</title>
        <authorList>
            <person name="Huang R."/>
            <person name="Chen X."/>
            <person name="Ge X."/>
            <person name="Liu W."/>
        </authorList>
    </citation>
    <scope>NUCLEOTIDE SEQUENCE [LARGE SCALE GENOMIC DNA]</scope>
    <source>
        <strain evidence="2 3">S1-96</strain>
    </source>
</reference>
<accession>A0ABT2JAM2</accession>
<gene>
    <name evidence="2" type="ORF">JT362_16950</name>
</gene>
<proteinExistence type="predicted"/>
<dbReference type="EMBL" id="JAFFZE010000014">
    <property type="protein sequence ID" value="MCT2584808.1"/>
    <property type="molecule type" value="Genomic_DNA"/>
</dbReference>
<dbReference type="Proteomes" id="UP001156441">
    <property type="component" value="Unassembled WGS sequence"/>
</dbReference>
<feature type="region of interest" description="Disordered" evidence="1">
    <location>
        <begin position="53"/>
        <end position="80"/>
    </location>
</feature>
<evidence type="ECO:0000256" key="1">
    <source>
        <dbReference type="SAM" id="MobiDB-lite"/>
    </source>
</evidence>